<dbReference type="InterPro" id="IPR018309">
    <property type="entry name" value="Tscrpt_reg_PadR_C"/>
</dbReference>
<dbReference type="RefSeq" id="WP_036653158.1">
    <property type="nucleotide sequence ID" value="NZ_BAVZ01000029.1"/>
</dbReference>
<dbReference type="PANTHER" id="PTHR43252">
    <property type="entry name" value="TRANSCRIPTIONAL REGULATOR YQJI"/>
    <property type="match status" value="1"/>
</dbReference>
<protein>
    <submittedName>
        <fullName evidence="3">Transcriptional regulator</fullName>
    </submittedName>
</protein>
<keyword evidence="4" id="KW-1185">Reference proteome</keyword>
<dbReference type="Pfam" id="PF03551">
    <property type="entry name" value="PadR"/>
    <property type="match status" value="1"/>
</dbReference>
<reference evidence="3 4" key="1">
    <citation type="journal article" date="2014" name="Genome Announc.">
        <title>Draft Genome Sequence of Paenibacillus pini JCM 16418T, Isolated from the Rhizosphere of Pine Tree.</title>
        <authorList>
            <person name="Yuki M."/>
            <person name="Oshima K."/>
            <person name="Suda W."/>
            <person name="Oshida Y."/>
            <person name="Kitamura K."/>
            <person name="Iida Y."/>
            <person name="Hattori M."/>
            <person name="Ohkuma M."/>
        </authorList>
    </citation>
    <scope>NUCLEOTIDE SEQUENCE [LARGE SCALE GENOMIC DNA]</scope>
    <source>
        <strain evidence="3 4">JCM 16418</strain>
    </source>
</reference>
<feature type="domain" description="Transcription regulator PadR C-terminal" evidence="2">
    <location>
        <begin position="89"/>
        <end position="172"/>
    </location>
</feature>
<dbReference type="Gene3D" id="6.10.140.190">
    <property type="match status" value="1"/>
</dbReference>
<dbReference type="PANTHER" id="PTHR43252:SF4">
    <property type="entry name" value="TRANSCRIPTIONAL REGULATORY PROTEIN"/>
    <property type="match status" value="1"/>
</dbReference>
<evidence type="ECO:0000313" key="3">
    <source>
        <dbReference type="EMBL" id="GAF10601.1"/>
    </source>
</evidence>
<dbReference type="InterPro" id="IPR036390">
    <property type="entry name" value="WH_DNA-bd_sf"/>
</dbReference>
<gene>
    <name evidence="3" type="ORF">JCM16418_4815</name>
</gene>
<dbReference type="InterPro" id="IPR005149">
    <property type="entry name" value="Tscrpt_reg_PadR_N"/>
</dbReference>
<dbReference type="STRING" id="1236976.JCM16418_4815"/>
<proteinExistence type="predicted"/>
<evidence type="ECO:0000259" key="1">
    <source>
        <dbReference type="Pfam" id="PF03551"/>
    </source>
</evidence>
<name>W7Z0V9_9BACL</name>
<dbReference type="Proteomes" id="UP000019364">
    <property type="component" value="Unassembled WGS sequence"/>
</dbReference>
<organism evidence="3 4">
    <name type="scientific">Paenibacillus pini JCM 16418</name>
    <dbReference type="NCBI Taxonomy" id="1236976"/>
    <lineage>
        <taxon>Bacteria</taxon>
        <taxon>Bacillati</taxon>
        <taxon>Bacillota</taxon>
        <taxon>Bacilli</taxon>
        <taxon>Bacillales</taxon>
        <taxon>Paenibacillaceae</taxon>
        <taxon>Paenibacillus</taxon>
    </lineage>
</organism>
<evidence type="ECO:0000259" key="2">
    <source>
        <dbReference type="Pfam" id="PF10400"/>
    </source>
</evidence>
<dbReference type="EMBL" id="BAVZ01000029">
    <property type="protein sequence ID" value="GAF10601.1"/>
    <property type="molecule type" value="Genomic_DNA"/>
</dbReference>
<dbReference type="OrthoDB" id="9783723at2"/>
<evidence type="ECO:0000313" key="4">
    <source>
        <dbReference type="Proteomes" id="UP000019364"/>
    </source>
</evidence>
<dbReference type="InterPro" id="IPR036388">
    <property type="entry name" value="WH-like_DNA-bd_sf"/>
</dbReference>
<accession>W7Z0V9</accession>
<comment type="caution">
    <text evidence="3">The sequence shown here is derived from an EMBL/GenBank/DDBJ whole genome shotgun (WGS) entry which is preliminary data.</text>
</comment>
<dbReference type="AlphaFoldDB" id="W7Z0V9"/>
<dbReference type="Gene3D" id="1.10.10.10">
    <property type="entry name" value="Winged helix-like DNA-binding domain superfamily/Winged helix DNA-binding domain"/>
    <property type="match status" value="1"/>
</dbReference>
<feature type="domain" description="Transcription regulator PadR N-terminal" evidence="1">
    <location>
        <begin position="8"/>
        <end position="78"/>
    </location>
</feature>
<dbReference type="Pfam" id="PF10400">
    <property type="entry name" value="Vir_act_alpha_C"/>
    <property type="match status" value="1"/>
</dbReference>
<dbReference type="SUPFAM" id="SSF46785">
    <property type="entry name" value="Winged helix' DNA-binding domain"/>
    <property type="match status" value="1"/>
</dbReference>
<sequence length="186" mass="22217">MNTLSYGLLAFLAREPSSGYDLMLRIQPFWQAKHSQIYPLLSIMEEKELLSSYWIKQFDKPDKKIYTLTEQGTRKLKEWMYKTLPDPVTRDELSMRTFCMWMTDRDNAIEIIETRKAYFVRRLEAFEALKDKIPDEKRQFGNKEFYDYMLIQKGMFNASAGLEWCKWVLTMLREQASIEPPTLYSS</sequence>
<dbReference type="eggNOG" id="COG1695">
    <property type="taxonomic scope" value="Bacteria"/>
</dbReference>